<feature type="domain" description="Ras-associating" evidence="1">
    <location>
        <begin position="1"/>
        <end position="56"/>
    </location>
</feature>
<protein>
    <recommendedName>
        <fullName evidence="1">Ras-associating domain-containing protein</fullName>
    </recommendedName>
</protein>
<dbReference type="GO" id="GO:0007165">
    <property type="term" value="P:signal transduction"/>
    <property type="evidence" value="ECO:0007669"/>
    <property type="project" value="InterPro"/>
</dbReference>
<dbReference type="PROSITE" id="PS50200">
    <property type="entry name" value="RA"/>
    <property type="match status" value="1"/>
</dbReference>
<comment type="caution">
    <text evidence="2">The sequence shown here is derived from an EMBL/GenBank/DDBJ whole genome shotgun (WGS) entry which is preliminary data.</text>
</comment>
<evidence type="ECO:0000313" key="2">
    <source>
        <dbReference type="EMBL" id="KAL0108304.1"/>
    </source>
</evidence>
<dbReference type="InterPro" id="IPR000159">
    <property type="entry name" value="RA_dom"/>
</dbReference>
<evidence type="ECO:0000313" key="3">
    <source>
        <dbReference type="Proteomes" id="UP001430953"/>
    </source>
</evidence>
<dbReference type="Proteomes" id="UP001430953">
    <property type="component" value="Unassembled WGS sequence"/>
</dbReference>
<reference evidence="2 3" key="1">
    <citation type="submission" date="2023-03" db="EMBL/GenBank/DDBJ databases">
        <title>High recombination rates correlate with genetic variation in Cardiocondyla obscurior ants.</title>
        <authorList>
            <person name="Errbii M."/>
        </authorList>
    </citation>
    <scope>NUCLEOTIDE SEQUENCE [LARGE SCALE GENOMIC DNA]</scope>
    <source>
        <strain evidence="2">Alpha-2009</strain>
        <tissue evidence="2">Whole body</tissue>
    </source>
</reference>
<dbReference type="AlphaFoldDB" id="A0AAW2F0H1"/>
<gene>
    <name evidence="2" type="ORF">PUN28_015088</name>
</gene>
<name>A0AAW2F0H1_9HYME</name>
<proteinExistence type="predicted"/>
<dbReference type="Pfam" id="PF00788">
    <property type="entry name" value="RA"/>
    <property type="match status" value="1"/>
</dbReference>
<keyword evidence="3" id="KW-1185">Reference proteome</keyword>
<evidence type="ECO:0000259" key="1">
    <source>
        <dbReference type="PROSITE" id="PS50200"/>
    </source>
</evidence>
<organism evidence="2 3">
    <name type="scientific">Cardiocondyla obscurior</name>
    <dbReference type="NCBI Taxonomy" id="286306"/>
    <lineage>
        <taxon>Eukaryota</taxon>
        <taxon>Metazoa</taxon>
        <taxon>Ecdysozoa</taxon>
        <taxon>Arthropoda</taxon>
        <taxon>Hexapoda</taxon>
        <taxon>Insecta</taxon>
        <taxon>Pterygota</taxon>
        <taxon>Neoptera</taxon>
        <taxon>Endopterygota</taxon>
        <taxon>Hymenoptera</taxon>
        <taxon>Apocrita</taxon>
        <taxon>Aculeata</taxon>
        <taxon>Formicoidea</taxon>
        <taxon>Formicidae</taxon>
        <taxon>Myrmicinae</taxon>
        <taxon>Cardiocondyla</taxon>
    </lineage>
</organism>
<sequence>MNTREICRILAHKIRCTNPQDYGLFKLVQGEETLLGDHECPQELSHCLFAYKRIDAKIAWPKTSS</sequence>
<accession>A0AAW2F0H1</accession>
<dbReference type="EMBL" id="JADYXP020000016">
    <property type="protein sequence ID" value="KAL0108304.1"/>
    <property type="molecule type" value="Genomic_DNA"/>
</dbReference>